<accession>A0A8S1FBV1</accession>
<name>A0A8S1FBV1_9PELO</name>
<organism evidence="3 4">
    <name type="scientific">Caenorhabditis bovis</name>
    <dbReference type="NCBI Taxonomy" id="2654633"/>
    <lineage>
        <taxon>Eukaryota</taxon>
        <taxon>Metazoa</taxon>
        <taxon>Ecdysozoa</taxon>
        <taxon>Nematoda</taxon>
        <taxon>Chromadorea</taxon>
        <taxon>Rhabditida</taxon>
        <taxon>Rhabditina</taxon>
        <taxon>Rhabditomorpha</taxon>
        <taxon>Rhabditoidea</taxon>
        <taxon>Rhabditidae</taxon>
        <taxon>Peloderinae</taxon>
        <taxon>Caenorhabditis</taxon>
    </lineage>
</organism>
<dbReference type="CDD" id="cd00096">
    <property type="entry name" value="Ig"/>
    <property type="match status" value="1"/>
</dbReference>
<dbReference type="PANTHER" id="PTHR45889">
    <property type="entry name" value="IG-LIKE DOMAIN-CONTAINING PROTEIN"/>
    <property type="match status" value="1"/>
</dbReference>
<keyword evidence="1" id="KW-0732">Signal</keyword>
<protein>
    <recommendedName>
        <fullName evidence="2">Ig-like domain-containing protein</fullName>
    </recommendedName>
</protein>
<reference evidence="3 4" key="1">
    <citation type="submission" date="2020-04" db="EMBL/GenBank/DDBJ databases">
        <authorList>
            <person name="Laetsch R D."/>
            <person name="Stevens L."/>
            <person name="Kumar S."/>
            <person name="Blaxter L. M."/>
        </authorList>
    </citation>
    <scope>NUCLEOTIDE SEQUENCE [LARGE SCALE GENOMIC DNA]</scope>
</reference>
<dbReference type="AlphaFoldDB" id="A0A8S1FBV1"/>
<dbReference type="Gene3D" id="2.60.40.10">
    <property type="entry name" value="Immunoglobulins"/>
    <property type="match status" value="1"/>
</dbReference>
<dbReference type="SUPFAM" id="SSF48726">
    <property type="entry name" value="Immunoglobulin"/>
    <property type="match status" value="1"/>
</dbReference>
<dbReference type="InterPro" id="IPR007110">
    <property type="entry name" value="Ig-like_dom"/>
</dbReference>
<feature type="chain" id="PRO_5035939089" description="Ig-like domain-containing protein" evidence="1">
    <location>
        <begin position="20"/>
        <end position="298"/>
    </location>
</feature>
<sequence>MINEALLVIIVSILPIAFSIIDESACPIGWQIASDQCIRINIPPETAKHAKKHCHREGGVLLDVTVNNLLDDVIDILQNLYEKGLTEPIFYVDGIGQALNRRNDGTYHIINVNPSSAYPYICSLDKISRRSLLFQQLLLPSGAPRIAASTPSEIYFHPRQDADYVALPCIVEGNPKPTVTWYRNDIKVLSPSSSNVSYLLSGGNLLVPANSSLAYSTFHCTAKNVYGEVRSPSILLKPSFLDDFRAHRLDVYSLSTGGAKLICDAPAHQPKDFGCFPLRIEKLLPFAHVGPKTSTFSL</sequence>
<evidence type="ECO:0000313" key="4">
    <source>
        <dbReference type="Proteomes" id="UP000494206"/>
    </source>
</evidence>
<evidence type="ECO:0000256" key="1">
    <source>
        <dbReference type="SAM" id="SignalP"/>
    </source>
</evidence>
<evidence type="ECO:0000259" key="2">
    <source>
        <dbReference type="PROSITE" id="PS50835"/>
    </source>
</evidence>
<dbReference type="Pfam" id="PF13927">
    <property type="entry name" value="Ig_3"/>
    <property type="match status" value="1"/>
</dbReference>
<dbReference type="EMBL" id="CADEPM010000013">
    <property type="protein sequence ID" value="CAB3411345.1"/>
    <property type="molecule type" value="Genomic_DNA"/>
</dbReference>
<dbReference type="InterPro" id="IPR013783">
    <property type="entry name" value="Ig-like_fold"/>
</dbReference>
<dbReference type="Proteomes" id="UP000494206">
    <property type="component" value="Unassembled WGS sequence"/>
</dbReference>
<feature type="signal peptide" evidence="1">
    <location>
        <begin position="1"/>
        <end position="19"/>
    </location>
</feature>
<feature type="domain" description="Ig-like" evidence="2">
    <location>
        <begin position="144"/>
        <end position="224"/>
    </location>
</feature>
<dbReference type="PROSITE" id="PS50835">
    <property type="entry name" value="IG_LIKE"/>
    <property type="match status" value="1"/>
</dbReference>
<comment type="caution">
    <text evidence="3">The sequence shown here is derived from an EMBL/GenBank/DDBJ whole genome shotgun (WGS) entry which is preliminary data.</text>
</comment>
<dbReference type="InterPro" id="IPR016187">
    <property type="entry name" value="CTDL_fold"/>
</dbReference>
<evidence type="ECO:0000313" key="3">
    <source>
        <dbReference type="EMBL" id="CAB3411345.1"/>
    </source>
</evidence>
<dbReference type="PANTHER" id="PTHR45889:SF8">
    <property type="entry name" value="IG-LIKE DOMAIN-CONTAINING PROTEIN"/>
    <property type="match status" value="1"/>
</dbReference>
<proteinExistence type="predicted"/>
<gene>
    <name evidence="3" type="ORF">CBOVIS_LOCUS12747</name>
</gene>
<dbReference type="SUPFAM" id="SSF56436">
    <property type="entry name" value="C-type lectin-like"/>
    <property type="match status" value="1"/>
</dbReference>
<dbReference type="InterPro" id="IPR036179">
    <property type="entry name" value="Ig-like_dom_sf"/>
</dbReference>
<keyword evidence="4" id="KW-1185">Reference proteome</keyword>
<dbReference type="OrthoDB" id="428111at2759"/>